<accession>A0A409WB12</accession>
<name>A0A409WB12_9AGAR</name>
<dbReference type="EMBL" id="NHTK01005647">
    <property type="protein sequence ID" value="PPQ75705.1"/>
    <property type="molecule type" value="Genomic_DNA"/>
</dbReference>
<keyword evidence="1" id="KW-1133">Transmembrane helix</keyword>
<keyword evidence="1" id="KW-0812">Transmembrane</keyword>
<evidence type="ECO:0000313" key="3">
    <source>
        <dbReference type="Proteomes" id="UP000284842"/>
    </source>
</evidence>
<evidence type="ECO:0000256" key="1">
    <source>
        <dbReference type="SAM" id="Phobius"/>
    </source>
</evidence>
<evidence type="ECO:0000313" key="2">
    <source>
        <dbReference type="EMBL" id="PPQ75705.1"/>
    </source>
</evidence>
<comment type="caution">
    <text evidence="2">The sequence shown here is derived from an EMBL/GenBank/DDBJ whole genome shotgun (WGS) entry which is preliminary data.</text>
</comment>
<feature type="transmembrane region" description="Helical" evidence="1">
    <location>
        <begin position="58"/>
        <end position="82"/>
    </location>
</feature>
<organism evidence="2 3">
    <name type="scientific">Panaeolus cyanescens</name>
    <dbReference type="NCBI Taxonomy" id="181874"/>
    <lineage>
        <taxon>Eukaryota</taxon>
        <taxon>Fungi</taxon>
        <taxon>Dikarya</taxon>
        <taxon>Basidiomycota</taxon>
        <taxon>Agaricomycotina</taxon>
        <taxon>Agaricomycetes</taxon>
        <taxon>Agaricomycetidae</taxon>
        <taxon>Agaricales</taxon>
        <taxon>Agaricineae</taxon>
        <taxon>Galeropsidaceae</taxon>
        <taxon>Panaeolus</taxon>
    </lineage>
</organism>
<reference evidence="2 3" key="1">
    <citation type="journal article" date="2018" name="Evol. Lett.">
        <title>Horizontal gene cluster transfer increased hallucinogenic mushroom diversity.</title>
        <authorList>
            <person name="Reynolds H.T."/>
            <person name="Vijayakumar V."/>
            <person name="Gluck-Thaler E."/>
            <person name="Korotkin H.B."/>
            <person name="Matheny P.B."/>
            <person name="Slot J.C."/>
        </authorList>
    </citation>
    <scope>NUCLEOTIDE SEQUENCE [LARGE SCALE GENOMIC DNA]</scope>
    <source>
        <strain evidence="2 3">2629</strain>
    </source>
</reference>
<dbReference type="InParanoid" id="A0A409WB12"/>
<proteinExistence type="predicted"/>
<keyword evidence="1" id="KW-0472">Membrane</keyword>
<feature type="transmembrane region" description="Helical" evidence="1">
    <location>
        <begin position="102"/>
        <end position="120"/>
    </location>
</feature>
<feature type="transmembrane region" description="Helical" evidence="1">
    <location>
        <begin position="24"/>
        <end position="46"/>
    </location>
</feature>
<dbReference type="AlphaFoldDB" id="A0A409WB12"/>
<protein>
    <submittedName>
        <fullName evidence="2">Uncharacterized protein</fullName>
    </submittedName>
</protein>
<gene>
    <name evidence="2" type="ORF">CVT24_002596</name>
</gene>
<dbReference type="Proteomes" id="UP000284842">
    <property type="component" value="Unassembled WGS sequence"/>
</dbReference>
<keyword evidence="3" id="KW-1185">Reference proteome</keyword>
<sequence length="121" mass="12636">MTNLQGYWQRHPPLKLLRLRLQQAAGYVGAIGGILANLIVPACIEFTNTPESPVTLPAIIYSLTLATLAGTLTGVIGCAILLSQHVDLGGLDTLHAARAGAVGGLVLESPVILLVLCIVME</sequence>